<comment type="caution">
    <text evidence="1">The sequence shown here is derived from an EMBL/GenBank/DDBJ whole genome shotgun (WGS) entry which is preliminary data.</text>
</comment>
<dbReference type="Proteomes" id="UP000688137">
    <property type="component" value="Unassembled WGS sequence"/>
</dbReference>
<name>A0A8S1LK03_PARPR</name>
<dbReference type="Pfam" id="PF03645">
    <property type="entry name" value="Tctex-1"/>
    <property type="match status" value="1"/>
</dbReference>
<evidence type="ECO:0008006" key="3">
    <source>
        <dbReference type="Google" id="ProtNLM"/>
    </source>
</evidence>
<dbReference type="CDD" id="cd21455">
    <property type="entry name" value="DLC-like_DYNLT1_DYNLT3"/>
    <property type="match status" value="1"/>
</dbReference>
<evidence type="ECO:0000313" key="1">
    <source>
        <dbReference type="EMBL" id="CAD8067179.1"/>
    </source>
</evidence>
<sequence length="116" mass="13134">MSNFEKEDSFNNLLKAEVTKLAQGIIDQELKQYQYDNIDDAQRKSNIICEIILNKLKDLNNKHFKFIVNCLILQKADCGINLSVSCYWDNTTDGSVAVRQESENAIGILNIFACGV</sequence>
<dbReference type="InterPro" id="IPR005334">
    <property type="entry name" value="Tctex-1-like"/>
</dbReference>
<dbReference type="EMBL" id="CAJJDM010000039">
    <property type="protein sequence ID" value="CAD8067179.1"/>
    <property type="molecule type" value="Genomic_DNA"/>
</dbReference>
<dbReference type="PANTHER" id="PTHR21255:SF4">
    <property type="entry name" value="DYNEIN LIGHT CHAIN TCTEX-TYPE"/>
    <property type="match status" value="1"/>
</dbReference>
<dbReference type="GO" id="GO:0005868">
    <property type="term" value="C:cytoplasmic dynein complex"/>
    <property type="evidence" value="ECO:0007669"/>
    <property type="project" value="TreeGrafter"/>
</dbReference>
<accession>A0A8S1LK03</accession>
<keyword evidence="2" id="KW-1185">Reference proteome</keyword>
<proteinExistence type="predicted"/>
<evidence type="ECO:0000313" key="2">
    <source>
        <dbReference type="Proteomes" id="UP000688137"/>
    </source>
</evidence>
<gene>
    <name evidence="1" type="ORF">PPRIM_AZ9-3.1.T0400151</name>
</gene>
<protein>
    <recommendedName>
        <fullName evidence="3">Dynein light chain</fullName>
    </recommendedName>
</protein>
<dbReference type="OMA" id="NCLILQK"/>
<dbReference type="GO" id="GO:0007018">
    <property type="term" value="P:microtubule-based movement"/>
    <property type="evidence" value="ECO:0007669"/>
    <property type="project" value="TreeGrafter"/>
</dbReference>
<dbReference type="GO" id="GO:0005737">
    <property type="term" value="C:cytoplasm"/>
    <property type="evidence" value="ECO:0007669"/>
    <property type="project" value="TreeGrafter"/>
</dbReference>
<dbReference type="PANTHER" id="PTHR21255">
    <property type="entry name" value="T-COMPLEX-ASSOCIATED-TESTIS-EXPRESSED 1/ DYNEIN LIGHT CHAIN"/>
    <property type="match status" value="1"/>
</dbReference>
<dbReference type="GO" id="GO:0045505">
    <property type="term" value="F:dynein intermediate chain binding"/>
    <property type="evidence" value="ECO:0007669"/>
    <property type="project" value="TreeGrafter"/>
</dbReference>
<organism evidence="1 2">
    <name type="scientific">Paramecium primaurelia</name>
    <dbReference type="NCBI Taxonomy" id="5886"/>
    <lineage>
        <taxon>Eukaryota</taxon>
        <taxon>Sar</taxon>
        <taxon>Alveolata</taxon>
        <taxon>Ciliophora</taxon>
        <taxon>Intramacronucleata</taxon>
        <taxon>Oligohymenophorea</taxon>
        <taxon>Peniculida</taxon>
        <taxon>Parameciidae</taxon>
        <taxon>Paramecium</taxon>
    </lineage>
</organism>
<dbReference type="AlphaFoldDB" id="A0A8S1LK03"/>
<reference evidence="1" key="1">
    <citation type="submission" date="2021-01" db="EMBL/GenBank/DDBJ databases">
        <authorList>
            <consortium name="Genoscope - CEA"/>
            <person name="William W."/>
        </authorList>
    </citation>
    <scope>NUCLEOTIDE SEQUENCE</scope>
</reference>